<feature type="transmembrane region" description="Helical" evidence="8">
    <location>
        <begin position="354"/>
        <end position="372"/>
    </location>
</feature>
<evidence type="ECO:0008006" key="11">
    <source>
        <dbReference type="Google" id="ProtNLM"/>
    </source>
</evidence>
<feature type="transmembrane region" description="Helical" evidence="8">
    <location>
        <begin position="60"/>
        <end position="81"/>
    </location>
</feature>
<dbReference type="EMBL" id="RSCE01000001">
    <property type="protein sequence ID" value="RSH87783.1"/>
    <property type="molecule type" value="Genomic_DNA"/>
</dbReference>
<dbReference type="RefSeq" id="XP_028479991.1">
    <property type="nucleotide sequence ID" value="XM_028616134.1"/>
</dbReference>
<comment type="caution">
    <text evidence="9">The sequence shown here is derived from an EMBL/GenBank/DDBJ whole genome shotgun (WGS) entry which is preliminary data.</text>
</comment>
<keyword evidence="10" id="KW-1185">Reference proteome</keyword>
<dbReference type="GO" id="GO:0022857">
    <property type="term" value="F:transmembrane transporter activity"/>
    <property type="evidence" value="ECO:0007669"/>
    <property type="project" value="InterPro"/>
</dbReference>
<evidence type="ECO:0000256" key="1">
    <source>
        <dbReference type="ARBA" id="ARBA00004141"/>
    </source>
</evidence>
<keyword evidence="3 8" id="KW-0812">Transmembrane</keyword>
<feature type="compositionally biased region" description="Basic and acidic residues" evidence="7">
    <location>
        <begin position="1"/>
        <end position="20"/>
    </location>
</feature>
<comment type="subcellular location">
    <subcellularLocation>
        <location evidence="1">Membrane</location>
        <topology evidence="1">Multi-pass membrane protein</topology>
    </subcellularLocation>
</comment>
<protein>
    <recommendedName>
        <fullName evidence="11">Major facilitator superfamily (MFS) profile domain-containing protein</fullName>
    </recommendedName>
</protein>
<feature type="transmembrane region" description="Helical" evidence="8">
    <location>
        <begin position="322"/>
        <end position="342"/>
    </location>
</feature>
<feature type="region of interest" description="Disordered" evidence="7">
    <location>
        <begin position="1"/>
        <end position="26"/>
    </location>
</feature>
<dbReference type="GO" id="GO:0016020">
    <property type="term" value="C:membrane"/>
    <property type="evidence" value="ECO:0007669"/>
    <property type="project" value="UniProtKB-SubCell"/>
</dbReference>
<feature type="transmembrane region" description="Helical" evidence="8">
    <location>
        <begin position="221"/>
        <end position="241"/>
    </location>
</feature>
<evidence type="ECO:0000256" key="5">
    <source>
        <dbReference type="ARBA" id="ARBA00023136"/>
    </source>
</evidence>
<dbReference type="InterPro" id="IPR036259">
    <property type="entry name" value="MFS_trans_sf"/>
</dbReference>
<keyword evidence="5 8" id="KW-0472">Membrane</keyword>
<keyword evidence="4 8" id="KW-1133">Transmembrane helix</keyword>
<dbReference type="InterPro" id="IPR011701">
    <property type="entry name" value="MFS"/>
</dbReference>
<feature type="transmembrane region" description="Helical" evidence="8">
    <location>
        <begin position="101"/>
        <end position="121"/>
    </location>
</feature>
<evidence type="ECO:0000313" key="9">
    <source>
        <dbReference type="EMBL" id="RSH87783.1"/>
    </source>
</evidence>
<reference evidence="9 10" key="1">
    <citation type="submission" date="2018-11" db="EMBL/GenBank/DDBJ databases">
        <title>Genome sequence of Apiotrichum porosum DSM 27194.</title>
        <authorList>
            <person name="Aliyu H."/>
            <person name="Gorte O."/>
            <person name="Ochsenreither K."/>
        </authorList>
    </citation>
    <scope>NUCLEOTIDE SEQUENCE [LARGE SCALE GENOMIC DNA]</scope>
    <source>
        <strain evidence="9 10">DSM 27194</strain>
    </source>
</reference>
<feature type="transmembrane region" description="Helical" evidence="8">
    <location>
        <begin position="387"/>
        <end position="407"/>
    </location>
</feature>
<evidence type="ECO:0000313" key="10">
    <source>
        <dbReference type="Proteomes" id="UP000279236"/>
    </source>
</evidence>
<dbReference type="AlphaFoldDB" id="A0A427Y9J9"/>
<dbReference type="FunFam" id="1.20.1250.20:FF:000064">
    <property type="entry name" value="MFS allantoate transporter"/>
    <property type="match status" value="1"/>
</dbReference>
<gene>
    <name evidence="9" type="ORF">EHS24_000300</name>
</gene>
<feature type="transmembrane region" description="Helical" evidence="8">
    <location>
        <begin position="157"/>
        <end position="175"/>
    </location>
</feature>
<comment type="similarity">
    <text evidence="6">Belongs to the major facilitator superfamily. Allantoate permease family.</text>
</comment>
<evidence type="ECO:0000256" key="8">
    <source>
        <dbReference type="SAM" id="Phobius"/>
    </source>
</evidence>
<dbReference type="Pfam" id="PF07690">
    <property type="entry name" value="MFS_1"/>
    <property type="match status" value="1"/>
</dbReference>
<organism evidence="9 10">
    <name type="scientific">Apiotrichum porosum</name>
    <dbReference type="NCBI Taxonomy" id="105984"/>
    <lineage>
        <taxon>Eukaryota</taxon>
        <taxon>Fungi</taxon>
        <taxon>Dikarya</taxon>
        <taxon>Basidiomycota</taxon>
        <taxon>Agaricomycotina</taxon>
        <taxon>Tremellomycetes</taxon>
        <taxon>Trichosporonales</taxon>
        <taxon>Trichosporonaceae</taxon>
        <taxon>Apiotrichum</taxon>
    </lineage>
</organism>
<dbReference type="PANTHER" id="PTHR43791">
    <property type="entry name" value="PERMEASE-RELATED"/>
    <property type="match status" value="1"/>
</dbReference>
<evidence type="ECO:0000256" key="2">
    <source>
        <dbReference type="ARBA" id="ARBA00022448"/>
    </source>
</evidence>
<dbReference type="SUPFAM" id="SSF103473">
    <property type="entry name" value="MFS general substrate transporter"/>
    <property type="match status" value="1"/>
</dbReference>
<evidence type="ECO:0000256" key="3">
    <source>
        <dbReference type="ARBA" id="ARBA00022692"/>
    </source>
</evidence>
<evidence type="ECO:0000256" key="7">
    <source>
        <dbReference type="SAM" id="MobiDB-lite"/>
    </source>
</evidence>
<feature type="transmembrane region" description="Helical" evidence="8">
    <location>
        <begin position="187"/>
        <end position="209"/>
    </location>
</feature>
<dbReference type="GeneID" id="39584843"/>
<dbReference type="FunFam" id="1.20.1250.20:FF:000295">
    <property type="entry name" value="Unplaced genomic scaffold supercont1.7, whole genome shotgun sequence"/>
    <property type="match status" value="1"/>
</dbReference>
<accession>A0A427Y9J9</accession>
<evidence type="ECO:0000256" key="4">
    <source>
        <dbReference type="ARBA" id="ARBA00022989"/>
    </source>
</evidence>
<feature type="transmembrane region" description="Helical" evidence="8">
    <location>
        <begin position="128"/>
        <end position="151"/>
    </location>
</feature>
<sequence>MSTPYEKDIPAHAEDIDTEKGSVANMKPRTGDMALALVGNERIDLTQEDNDRIRRKTDKYILSMLIWVYFLQILDKSVLGVGNVWGLSTDTHLVGTQYNSVSIISAAAQLCWMPMSSYLIVRVPSRHLMAILCFGWGAAQACMAACTNFSGLMACRFFLGLFEAGCLPLFSILTAQWYRRSEQPVRVAAWYSTNGLATIAAAFLSWALGHIKSDHIHAWQIIFMVVGCITCISAPIVWWIIDSDIPTARFLDEHEKAQAVERLRANQTGTGSHEFKWQQVYEVFYDPKSYLWVAMSLLLNVGASVSNALGPTLIKGMGFDTYVTTLLNMPFGVLQFICILAASYAAQAWRIKSGVLAIFVVPVVVGLALLYSEGLKGDAYKQGPALAGYYLLSFLFGCNPLIVSWMISCTAGQTKKSVIMSLYNAGSSAGNIIGPMLFPSSQSPHYVPGIRTVLAIFCALLAVVGIQVVVLHALNKVRQNQRVKNGKPRFIKDTSMESKYVAFGEGNEDTTDAAPTAEGEAPVARVMLGQNALLDLTDYENDEMIYTY</sequence>
<dbReference type="OrthoDB" id="6730379at2759"/>
<dbReference type="PANTHER" id="PTHR43791:SF16">
    <property type="entry name" value="TRANSPORTER, PUTATIVE (AFU_ORTHOLOGUE AFUA_3G01840)-RELATED"/>
    <property type="match status" value="1"/>
</dbReference>
<feature type="transmembrane region" description="Helical" evidence="8">
    <location>
        <begin position="290"/>
        <end position="310"/>
    </location>
</feature>
<dbReference type="Gene3D" id="1.20.1250.20">
    <property type="entry name" value="MFS general substrate transporter like domains"/>
    <property type="match status" value="1"/>
</dbReference>
<evidence type="ECO:0000256" key="6">
    <source>
        <dbReference type="ARBA" id="ARBA00037968"/>
    </source>
</evidence>
<proteinExistence type="inferred from homology"/>
<keyword evidence="2" id="KW-0813">Transport</keyword>
<feature type="transmembrane region" description="Helical" evidence="8">
    <location>
        <begin position="450"/>
        <end position="474"/>
    </location>
</feature>
<feature type="transmembrane region" description="Helical" evidence="8">
    <location>
        <begin position="419"/>
        <end position="438"/>
    </location>
</feature>
<dbReference type="Proteomes" id="UP000279236">
    <property type="component" value="Unassembled WGS sequence"/>
</dbReference>
<name>A0A427Y9J9_9TREE</name>